<feature type="compositionally biased region" description="Polar residues" evidence="1">
    <location>
        <begin position="278"/>
        <end position="290"/>
    </location>
</feature>
<dbReference type="Gene3D" id="1.20.58.80">
    <property type="entry name" value="Phosphotransferase system, lactose/cellobiose-type IIA subunit"/>
    <property type="match status" value="1"/>
</dbReference>
<feature type="compositionally biased region" description="Polar residues" evidence="1">
    <location>
        <begin position="355"/>
        <end position="366"/>
    </location>
</feature>
<feature type="compositionally biased region" description="Acidic residues" evidence="1">
    <location>
        <begin position="133"/>
        <end position="149"/>
    </location>
</feature>
<evidence type="ECO:0000256" key="1">
    <source>
        <dbReference type="SAM" id="MobiDB-lite"/>
    </source>
</evidence>
<dbReference type="PANTHER" id="PTHR37327">
    <property type="entry name" value="CHROMOSOME 1, WHOLE GENOME SHOTGUN SEQUENCE"/>
    <property type="match status" value="1"/>
</dbReference>
<dbReference type="InterPro" id="IPR007330">
    <property type="entry name" value="MIT_dom"/>
</dbReference>
<protein>
    <recommendedName>
        <fullName evidence="2">MIT domain-containing protein</fullName>
    </recommendedName>
</protein>
<dbReference type="Proteomes" id="UP000646827">
    <property type="component" value="Unassembled WGS sequence"/>
</dbReference>
<accession>A0A8H7VLA1</accession>
<dbReference type="EMBL" id="JAEPRB010000012">
    <property type="protein sequence ID" value="KAG2226881.1"/>
    <property type="molecule type" value="Genomic_DNA"/>
</dbReference>
<dbReference type="PANTHER" id="PTHR37327:SF1">
    <property type="entry name" value="MICROTUBULE INTERACTING AND TRANSPORT DOMAIN-CONTAINING PROTEIN"/>
    <property type="match status" value="1"/>
</dbReference>
<proteinExistence type="predicted"/>
<feature type="compositionally biased region" description="Low complexity" evidence="1">
    <location>
        <begin position="14"/>
        <end position="29"/>
    </location>
</feature>
<comment type="caution">
    <text evidence="3">The sequence shown here is derived from an EMBL/GenBank/DDBJ whole genome shotgun (WGS) entry which is preliminary data.</text>
</comment>
<feature type="compositionally biased region" description="Polar residues" evidence="1">
    <location>
        <begin position="235"/>
        <end position="245"/>
    </location>
</feature>
<gene>
    <name evidence="3" type="ORF">INT45_010160</name>
</gene>
<dbReference type="OrthoDB" id="2245455at2759"/>
<feature type="compositionally biased region" description="Low complexity" evidence="1">
    <location>
        <begin position="205"/>
        <end position="228"/>
    </location>
</feature>
<evidence type="ECO:0000313" key="3">
    <source>
        <dbReference type="EMBL" id="KAG2226881.1"/>
    </source>
</evidence>
<name>A0A8H7VLA1_9FUNG</name>
<feature type="region of interest" description="Disordered" evidence="1">
    <location>
        <begin position="1"/>
        <end position="29"/>
    </location>
</feature>
<dbReference type="InterPro" id="IPR036181">
    <property type="entry name" value="MIT_dom_sf"/>
</dbReference>
<feature type="region of interest" description="Disordered" evidence="1">
    <location>
        <begin position="205"/>
        <end position="366"/>
    </location>
</feature>
<evidence type="ECO:0000259" key="2">
    <source>
        <dbReference type="Pfam" id="PF04212"/>
    </source>
</evidence>
<keyword evidence="4" id="KW-1185">Reference proteome</keyword>
<feature type="compositionally biased region" description="Low complexity" evidence="1">
    <location>
        <begin position="596"/>
        <end position="610"/>
    </location>
</feature>
<dbReference type="SUPFAM" id="SSF116846">
    <property type="entry name" value="MIT domain"/>
    <property type="match status" value="1"/>
</dbReference>
<feature type="compositionally biased region" description="Low complexity" evidence="1">
    <location>
        <begin position="248"/>
        <end position="267"/>
    </location>
</feature>
<feature type="region of interest" description="Disordered" evidence="1">
    <location>
        <begin position="572"/>
        <end position="610"/>
    </location>
</feature>
<reference evidence="3 4" key="1">
    <citation type="submission" date="2020-12" db="EMBL/GenBank/DDBJ databases">
        <title>Metabolic potential, ecology and presence of endohyphal bacteria is reflected in genomic diversity of Mucoromycotina.</title>
        <authorList>
            <person name="Muszewska A."/>
            <person name="Okrasinska A."/>
            <person name="Steczkiewicz K."/>
            <person name="Drgas O."/>
            <person name="Orlowska M."/>
            <person name="Perlinska-Lenart U."/>
            <person name="Aleksandrzak-Piekarczyk T."/>
            <person name="Szatraj K."/>
            <person name="Zielenkiewicz U."/>
            <person name="Pilsyk S."/>
            <person name="Malc E."/>
            <person name="Mieczkowski P."/>
            <person name="Kruszewska J.S."/>
            <person name="Biernat P."/>
            <person name="Pawlowska J."/>
        </authorList>
    </citation>
    <scope>NUCLEOTIDE SEQUENCE [LARGE SCALE GENOMIC DNA]</scope>
    <source>
        <strain evidence="3 4">CBS 142.35</strain>
    </source>
</reference>
<dbReference type="AlphaFoldDB" id="A0A8H7VLA1"/>
<evidence type="ECO:0000313" key="4">
    <source>
        <dbReference type="Proteomes" id="UP000646827"/>
    </source>
</evidence>
<sequence length="722" mass="80856">MSTLHPPSPPTPTPQQQQQKQIPQKQIPSKMSKVILRTALQKANSAVMCDSSNDVMGAIDAYSEAISLLNRVLTTVEKGSDRRRLQEIHDSYSERIRLLTAISPKSEIDDLYETFDDEEEQKVNQVMNEYYGGEEEVEEEEEEEEEQVENDAKSWLSKPAKRKFSTRQNGAPQYASIIRHMASSSSLESQQYNNMKRNSNSTTATITTSMNKTDPPSPVSSKSTPTRSTNRKSDSSNNSMNTTEDIPTVRSNSVSTTSSFESLTDQQQEQEQEQEQQTPLSQVPTHHSVTSQPLSSPPLQEQQQLEESVSHPLSNTNTNSTTPTTSLSSTQVPREQPTMTLPPLKPTKIEAAGERTSSLRHQGSNASIRSTINPIRQSSITSNTLPITHTTNINTGSGFTSIRKKSSNRLSRVSMDGASTMRRNHSNGAVTPLLGLFMRSQNGNDQESSMDYFGHNNNGNNRIGMAYSTDSVMPLENNNQQPPLHLVLSIEKSMDQGAYITPRLYIPKNMWNQPSIRLPHVEIKVAACESLMNDLTKLEQWHKLDDLTGSLKVLEILEDAVESLQANLAKKLKRESMNAEQTTSSPNTVMTPQYDSSTSYSSSNSSTSSKKSQAFMSWGSKLSKSVERMNAFSLTKTEDQYRNYIEVLQRMLIKIHILTDWWNHYIEMKKDTGRMSPVCDVVLQRLTRICDVVDIVVGGFVVRDMAVLLGKWLKRGGSWVNE</sequence>
<dbReference type="Pfam" id="PF04212">
    <property type="entry name" value="MIT"/>
    <property type="match status" value="1"/>
</dbReference>
<feature type="compositionally biased region" description="Low complexity" evidence="1">
    <location>
        <begin position="291"/>
        <end position="330"/>
    </location>
</feature>
<feature type="region of interest" description="Disordered" evidence="1">
    <location>
        <begin position="133"/>
        <end position="169"/>
    </location>
</feature>
<feature type="domain" description="MIT" evidence="2">
    <location>
        <begin position="36"/>
        <end position="98"/>
    </location>
</feature>
<organism evidence="3 4">
    <name type="scientific">Circinella minor</name>
    <dbReference type="NCBI Taxonomy" id="1195481"/>
    <lineage>
        <taxon>Eukaryota</taxon>
        <taxon>Fungi</taxon>
        <taxon>Fungi incertae sedis</taxon>
        <taxon>Mucoromycota</taxon>
        <taxon>Mucoromycotina</taxon>
        <taxon>Mucoromycetes</taxon>
        <taxon>Mucorales</taxon>
        <taxon>Lichtheimiaceae</taxon>
        <taxon>Circinella</taxon>
    </lineage>
</organism>
<feature type="compositionally biased region" description="Pro residues" evidence="1">
    <location>
        <begin position="1"/>
        <end position="13"/>
    </location>
</feature>
<feature type="compositionally biased region" description="Polar residues" evidence="1">
    <location>
        <begin position="578"/>
        <end position="595"/>
    </location>
</feature>